<name>A0ABY7CJ21_9BASI</name>
<dbReference type="GeneID" id="77809950"/>
<protein>
    <submittedName>
        <fullName evidence="1">Uncharacterized protein</fullName>
    </submittedName>
</protein>
<proteinExistence type="predicted"/>
<organism evidence="1 2">
    <name type="scientific">Puccinia triticina</name>
    <dbReference type="NCBI Taxonomy" id="208348"/>
    <lineage>
        <taxon>Eukaryota</taxon>
        <taxon>Fungi</taxon>
        <taxon>Dikarya</taxon>
        <taxon>Basidiomycota</taxon>
        <taxon>Pucciniomycotina</taxon>
        <taxon>Pucciniomycetes</taxon>
        <taxon>Pucciniales</taxon>
        <taxon>Pucciniaceae</taxon>
        <taxon>Puccinia</taxon>
    </lineage>
</organism>
<evidence type="ECO:0000313" key="2">
    <source>
        <dbReference type="Proteomes" id="UP001164743"/>
    </source>
</evidence>
<dbReference type="Proteomes" id="UP001164743">
    <property type="component" value="Chromosome 5A"/>
</dbReference>
<sequence>MHRQYAPASPRRLKLPIRDTNGEKLVKTEIIQVPGLSPCHAEGSQDLQAGSTVISDTISH</sequence>
<gene>
    <name evidence="1" type="ORF">PtA15_5A308</name>
</gene>
<dbReference type="RefSeq" id="XP_053020290.1">
    <property type="nucleotide sequence ID" value="XM_053169055.1"/>
</dbReference>
<reference evidence="1" key="1">
    <citation type="submission" date="2022-10" db="EMBL/GenBank/DDBJ databases">
        <title>Puccinia triticina Genome sequencing and assembly.</title>
        <authorList>
            <person name="Li C."/>
        </authorList>
    </citation>
    <scope>NUCLEOTIDE SEQUENCE</scope>
    <source>
        <strain evidence="1">Pt15</strain>
    </source>
</reference>
<dbReference type="EMBL" id="CP110425">
    <property type="protein sequence ID" value="WAQ84735.1"/>
    <property type="molecule type" value="Genomic_DNA"/>
</dbReference>
<keyword evidence="2" id="KW-1185">Reference proteome</keyword>
<accession>A0ABY7CJ21</accession>
<evidence type="ECO:0000313" key="1">
    <source>
        <dbReference type="EMBL" id="WAQ84735.1"/>
    </source>
</evidence>